<accession>A0A833GY60</accession>
<dbReference type="AlphaFoldDB" id="A0A833GY60"/>
<gene>
    <name evidence="2" type="ORF">F9K24_18675</name>
</gene>
<name>A0A833GY60_9LEPT</name>
<protein>
    <recommendedName>
        <fullName evidence="4">Zinc-ribbon 15 domain-containing protein</fullName>
    </recommendedName>
</protein>
<organism evidence="2 3">
    <name type="scientific">Leptonema illini</name>
    <dbReference type="NCBI Taxonomy" id="183"/>
    <lineage>
        <taxon>Bacteria</taxon>
        <taxon>Pseudomonadati</taxon>
        <taxon>Spirochaetota</taxon>
        <taxon>Spirochaetia</taxon>
        <taxon>Leptospirales</taxon>
        <taxon>Leptospiraceae</taxon>
        <taxon>Leptonema</taxon>
    </lineage>
</organism>
<evidence type="ECO:0008006" key="4">
    <source>
        <dbReference type="Google" id="ProtNLM"/>
    </source>
</evidence>
<proteinExistence type="predicted"/>
<keyword evidence="1" id="KW-0472">Membrane</keyword>
<comment type="caution">
    <text evidence="2">The sequence shown here is derived from an EMBL/GenBank/DDBJ whole genome shotgun (WGS) entry which is preliminary data.</text>
</comment>
<reference evidence="2 3" key="1">
    <citation type="submission" date="2019-10" db="EMBL/GenBank/DDBJ databases">
        <title>Extracellular Electron Transfer in a Candidatus Methanoperedens spp. Enrichment Culture.</title>
        <authorList>
            <person name="Berger S."/>
            <person name="Rangel Shaw D."/>
            <person name="Berben T."/>
            <person name="In 'T Zandt M."/>
            <person name="Frank J."/>
            <person name="Reimann J."/>
            <person name="Jetten M.S.M."/>
            <person name="Welte C.U."/>
        </authorList>
    </citation>
    <scope>NUCLEOTIDE SEQUENCE [LARGE SCALE GENOMIC DNA]</scope>
    <source>
        <strain evidence="2">SB12</strain>
    </source>
</reference>
<evidence type="ECO:0000256" key="1">
    <source>
        <dbReference type="SAM" id="Phobius"/>
    </source>
</evidence>
<dbReference type="EMBL" id="WBUI01000026">
    <property type="protein sequence ID" value="KAB2929788.1"/>
    <property type="molecule type" value="Genomic_DNA"/>
</dbReference>
<keyword evidence="1" id="KW-0812">Transmembrane</keyword>
<evidence type="ECO:0000313" key="2">
    <source>
        <dbReference type="EMBL" id="KAB2929788.1"/>
    </source>
</evidence>
<feature type="transmembrane region" description="Helical" evidence="1">
    <location>
        <begin position="89"/>
        <end position="115"/>
    </location>
</feature>
<sequence>MLIFFGTRTSTIGNVELKTDVCPKCNHEGLIGIFMKTYFHVFWIPILPLWGSQATVCPHCKATDEGRSITIPTRNRLNSLKSEIKTPQWMFTGLFAMGLLFGLPITLGAIGAFLAHDEKEYVQAPRVHDLYILYLANREDGGESNYFILQLQSVNAEKYQFRISKKQYAYPLDAKGDIDAGLYKQEEFYAPGFLTIERDNLLAMKETGDLDSIIRPDTAE</sequence>
<keyword evidence="1" id="KW-1133">Transmembrane helix</keyword>
<evidence type="ECO:0000313" key="3">
    <source>
        <dbReference type="Proteomes" id="UP000460298"/>
    </source>
</evidence>
<dbReference type="Proteomes" id="UP000460298">
    <property type="component" value="Unassembled WGS sequence"/>
</dbReference>